<dbReference type="AlphaFoldDB" id="A0A504U5K1"/>
<gene>
    <name evidence="3" type="ORF">FJQ55_05335</name>
</gene>
<dbReference type="NCBIfam" id="NF012211">
    <property type="entry name" value="tand_rpt_95"/>
    <property type="match status" value="2"/>
</dbReference>
<dbReference type="Gene3D" id="2.60.40.2810">
    <property type="match status" value="1"/>
</dbReference>
<dbReference type="SMART" id="SM00869">
    <property type="entry name" value="Autotransporter"/>
    <property type="match status" value="1"/>
</dbReference>
<dbReference type="Proteomes" id="UP000316429">
    <property type="component" value="Unassembled WGS sequence"/>
</dbReference>
<dbReference type="InterPro" id="IPR013783">
    <property type="entry name" value="Ig-like_fold"/>
</dbReference>
<proteinExistence type="predicted"/>
<dbReference type="RefSeq" id="WP_140826639.1">
    <property type="nucleotide sequence ID" value="NZ_VFYP01000001.1"/>
</dbReference>
<dbReference type="Pfam" id="PF17963">
    <property type="entry name" value="Big_9"/>
    <property type="match status" value="4"/>
</dbReference>
<accession>A0A504U5K1</accession>
<dbReference type="PROSITE" id="PS51208">
    <property type="entry name" value="AUTOTRANSPORTER"/>
    <property type="match status" value="1"/>
</dbReference>
<reference evidence="3 4" key="1">
    <citation type="submission" date="2019-06" db="EMBL/GenBank/DDBJ databases">
        <title>Rhizobium sp. CL12 isolated from roots of soybean.</title>
        <authorList>
            <person name="Wang C."/>
        </authorList>
    </citation>
    <scope>NUCLEOTIDE SEQUENCE [LARGE SCALE GENOMIC DNA]</scope>
    <source>
        <strain evidence="3 4">CL12</strain>
    </source>
</reference>
<dbReference type="GO" id="GO:0005509">
    <property type="term" value="F:calcium ion binding"/>
    <property type="evidence" value="ECO:0007669"/>
    <property type="project" value="InterPro"/>
</dbReference>
<dbReference type="Pfam" id="PF05345">
    <property type="entry name" value="He_PIG"/>
    <property type="match status" value="2"/>
</dbReference>
<protein>
    <submittedName>
        <fullName evidence="3">Tandem-95 repeat protein</fullName>
    </submittedName>
</protein>
<dbReference type="InterPro" id="IPR005546">
    <property type="entry name" value="Autotransporte_beta"/>
</dbReference>
<dbReference type="EMBL" id="VFYP01000001">
    <property type="protein sequence ID" value="TPP10288.1"/>
    <property type="molecule type" value="Genomic_DNA"/>
</dbReference>
<dbReference type="Gene3D" id="2.40.128.130">
    <property type="entry name" value="Autotransporter beta-domain"/>
    <property type="match status" value="1"/>
</dbReference>
<evidence type="ECO:0000313" key="4">
    <source>
        <dbReference type="Proteomes" id="UP000316429"/>
    </source>
</evidence>
<dbReference type="OrthoDB" id="5720638at2"/>
<keyword evidence="1" id="KW-0732">Signal</keyword>
<dbReference type="InterPro" id="IPR015919">
    <property type="entry name" value="Cadherin-like_sf"/>
</dbReference>
<comment type="caution">
    <text evidence="3">The sequence shown here is derived from an EMBL/GenBank/DDBJ whole genome shotgun (WGS) entry which is preliminary data.</text>
</comment>
<evidence type="ECO:0000256" key="1">
    <source>
        <dbReference type="SAM" id="SignalP"/>
    </source>
</evidence>
<dbReference type="SUPFAM" id="SSF49313">
    <property type="entry name" value="Cadherin-like"/>
    <property type="match status" value="2"/>
</dbReference>
<organism evidence="3 4">
    <name type="scientific">Rhizobium glycinendophyticum</name>
    <dbReference type="NCBI Taxonomy" id="2589807"/>
    <lineage>
        <taxon>Bacteria</taxon>
        <taxon>Pseudomonadati</taxon>
        <taxon>Pseudomonadota</taxon>
        <taxon>Alphaproteobacteria</taxon>
        <taxon>Hyphomicrobiales</taxon>
        <taxon>Rhizobiaceae</taxon>
        <taxon>Rhizobium/Agrobacterium group</taxon>
        <taxon>Rhizobium</taxon>
    </lineage>
</organism>
<feature type="signal peptide" evidence="1">
    <location>
        <begin position="1"/>
        <end position="30"/>
    </location>
</feature>
<feature type="domain" description="Autotransporter" evidence="2">
    <location>
        <begin position="845"/>
        <end position="1092"/>
    </location>
</feature>
<sequence>MSHSLRLKQVFILLLLSLAAFVSVISLASAADVSLTFQAGVAGRQAFNIQNKHSDYVTTGPAFSGSVPGLDVISVTQSGPRLVVILYGTPTTPGTYTGTIRHDYRELFVDVDGSEYWTTGGTDSWTWEVTVLPAPPAVSSFSVTYEADSSGNVANPQVESGATLAVATQPTHGTVTVEGDYFAYTPTAGYTGTDSFTYTATKNGSTSAAATVSITVRPPIPGAGTYSTRVPGNSTNYALTLIGSPSLTGANIVRGPQHGTATISGLTVYYTPTADYYGTDTIDYVVYNDYGTSDIAQITITVTPPAPDLSDSTATVAANGSGVVLDLSDSGPIDQIMLLDEPAHGTVSVSDTSITYTPAAGYSGTDRLSYRAFNGGGYDEASVSITVTAPTLAIAPSTLPAAQVGSSYSETFSATLGTAPYTFAATGLPDGLTLSEDGTLSGIPEEAGDFTVSVTATDSLGATGEASLSLTVLPDEPVAEDVSATVAEGTSDNAITLSLSGGAAASVTVASAPAHGTATASGTSILYTPTSGYIGTDSFTYTATNAAGTSQPATVSITITSTAEAITLTPDGGALDEAMAGEAYSASISASGGTGSLVFSLTSGSLPEGVTLNVSTGALNGPLSEDATVGDYAFTLTATDSRGETGSADFSLSVVERAVTITDTTVTVAEGASPPDLYLNNKATGGPFTSAAVVAVSPSNAGTAEIVSGELASTSSSTPVGYYLRFTPSVYFTGNARVVYKLSSAIGVANGTVTYTLTADDQQVANAVDSAVRDFVGERQNLLSNQIHVPSLKDRRRMAQATEPVTVTANGSDATGAATFGFATSLAAVESARRIAAGEDRATAGLGDDFNLWLDGSVQLYRDDGTGDWGTFGLFNLGADYLISDHLLVGLSLHLDRMSDPTDEDERLTGLGWLAGPYASMEIARDIFLDTSLRYGGSANDIEAGDWTGDFDTRRWMADIALSGEWQVAPDTMLTPTMRLVYFDENVDAYEISDGAGSILGIDGFNERQLRANLGLDLAHEIELSNGLQITPSAGVKLGYAALDGNGLFGSMSAGLGLSDGSGWNVDAKLLYSVESGGSQSLGANLGLRVRF</sequence>
<evidence type="ECO:0000313" key="3">
    <source>
        <dbReference type="EMBL" id="TPP10288.1"/>
    </source>
</evidence>
<evidence type="ECO:0000259" key="2">
    <source>
        <dbReference type="PROSITE" id="PS51208"/>
    </source>
</evidence>
<keyword evidence="4" id="KW-1185">Reference proteome</keyword>
<feature type="chain" id="PRO_5021210305" evidence="1">
    <location>
        <begin position="31"/>
        <end position="1092"/>
    </location>
</feature>
<name>A0A504U5K1_9HYPH</name>
<dbReference type="Gene3D" id="2.60.40.3440">
    <property type="match status" value="2"/>
</dbReference>
<dbReference type="SUPFAM" id="SSF103515">
    <property type="entry name" value="Autotransporter"/>
    <property type="match status" value="1"/>
</dbReference>
<dbReference type="InterPro" id="IPR036709">
    <property type="entry name" value="Autotransporte_beta_dom_sf"/>
</dbReference>
<dbReference type="Gene3D" id="2.60.40.10">
    <property type="entry name" value="Immunoglobulins"/>
    <property type="match status" value="2"/>
</dbReference>
<dbReference type="GO" id="GO:0016020">
    <property type="term" value="C:membrane"/>
    <property type="evidence" value="ECO:0007669"/>
    <property type="project" value="InterPro"/>
</dbReference>